<evidence type="ECO:0000313" key="2">
    <source>
        <dbReference type="EMBL" id="KXN66233.1"/>
    </source>
</evidence>
<protein>
    <recommendedName>
        <fullName evidence="4">Secreted protein</fullName>
    </recommendedName>
</protein>
<name>A0A137NTW2_CONC2</name>
<keyword evidence="1" id="KW-0732">Signal</keyword>
<gene>
    <name evidence="2" type="ORF">CONCODRAFT_11974</name>
</gene>
<reference evidence="2 3" key="1">
    <citation type="journal article" date="2015" name="Genome Biol. Evol.">
        <title>Phylogenomic analyses indicate that early fungi evolved digesting cell walls of algal ancestors of land plants.</title>
        <authorList>
            <person name="Chang Y."/>
            <person name="Wang S."/>
            <person name="Sekimoto S."/>
            <person name="Aerts A.L."/>
            <person name="Choi C."/>
            <person name="Clum A."/>
            <person name="LaButti K.M."/>
            <person name="Lindquist E.A."/>
            <person name="Yee Ngan C."/>
            <person name="Ohm R.A."/>
            <person name="Salamov A.A."/>
            <person name="Grigoriev I.V."/>
            <person name="Spatafora J.W."/>
            <person name="Berbee M.L."/>
        </authorList>
    </citation>
    <scope>NUCLEOTIDE SEQUENCE [LARGE SCALE GENOMIC DNA]</scope>
    <source>
        <strain evidence="2 3">NRRL 28638</strain>
    </source>
</reference>
<evidence type="ECO:0000313" key="3">
    <source>
        <dbReference type="Proteomes" id="UP000070444"/>
    </source>
</evidence>
<dbReference type="Proteomes" id="UP000070444">
    <property type="component" value="Unassembled WGS sequence"/>
</dbReference>
<accession>A0A137NTW2</accession>
<evidence type="ECO:0008006" key="4">
    <source>
        <dbReference type="Google" id="ProtNLM"/>
    </source>
</evidence>
<dbReference type="AlphaFoldDB" id="A0A137NTW2"/>
<sequence>MKFQLLATLLIASVASNKFSPAGKGFLIVRKPAYPAGSISNFGSSDQYNSADYEVSQLGQEDSLEEQNLEYQNDLVDLFNQIEELNSFIEGGDNFNMGSLKTTAKKVWNGAKKVYNSPVGQAAVGVAKVLL</sequence>
<feature type="signal peptide" evidence="1">
    <location>
        <begin position="1"/>
        <end position="16"/>
    </location>
</feature>
<proteinExistence type="predicted"/>
<feature type="chain" id="PRO_5007294034" description="Secreted protein" evidence="1">
    <location>
        <begin position="17"/>
        <end position="131"/>
    </location>
</feature>
<evidence type="ECO:0000256" key="1">
    <source>
        <dbReference type="SAM" id="SignalP"/>
    </source>
</evidence>
<organism evidence="2 3">
    <name type="scientific">Conidiobolus coronatus (strain ATCC 28846 / CBS 209.66 / NRRL 28638)</name>
    <name type="common">Delacroixia coronata</name>
    <dbReference type="NCBI Taxonomy" id="796925"/>
    <lineage>
        <taxon>Eukaryota</taxon>
        <taxon>Fungi</taxon>
        <taxon>Fungi incertae sedis</taxon>
        <taxon>Zoopagomycota</taxon>
        <taxon>Entomophthoromycotina</taxon>
        <taxon>Entomophthoromycetes</taxon>
        <taxon>Entomophthorales</taxon>
        <taxon>Ancylistaceae</taxon>
        <taxon>Conidiobolus</taxon>
    </lineage>
</organism>
<dbReference type="EMBL" id="KQ964751">
    <property type="protein sequence ID" value="KXN66233.1"/>
    <property type="molecule type" value="Genomic_DNA"/>
</dbReference>
<keyword evidence="3" id="KW-1185">Reference proteome</keyword>